<protein>
    <submittedName>
        <fullName evidence="2">Uncharacterized protein</fullName>
    </submittedName>
</protein>
<sequence>MHGDMSSMKPSNRKSHETTGTTTNTSSTSRPRTPRSLAISLTPREQALLYCELEYTISNALNAYLTTEFTAGRLSPSKLKRIADQWQSRGRPKVTGFRYDIETQLDLVRLHVHDFKFYSSPTHSAITSSVVGILDMMTADARALRIRTYCQPDTVIAKQVLDAQNLFNVLGCEDGLQMALAEITGFLRAGIERERHHSAARDRLLSGGGGGVGRDSLRHAKSHSGERGGMGSSSSAGRDLRRVSSFGFAGKGDAGGGFVKEEEDDVF</sequence>
<feature type="region of interest" description="Disordered" evidence="1">
    <location>
        <begin position="1"/>
        <end position="38"/>
    </location>
</feature>
<organism evidence="2 3">
    <name type="scientific">Echria macrotheca</name>
    <dbReference type="NCBI Taxonomy" id="438768"/>
    <lineage>
        <taxon>Eukaryota</taxon>
        <taxon>Fungi</taxon>
        <taxon>Dikarya</taxon>
        <taxon>Ascomycota</taxon>
        <taxon>Pezizomycotina</taxon>
        <taxon>Sordariomycetes</taxon>
        <taxon>Sordariomycetidae</taxon>
        <taxon>Sordariales</taxon>
        <taxon>Schizotheciaceae</taxon>
        <taxon>Echria</taxon>
    </lineage>
</organism>
<evidence type="ECO:0000313" key="2">
    <source>
        <dbReference type="EMBL" id="KAK1749992.1"/>
    </source>
</evidence>
<keyword evidence="3" id="KW-1185">Reference proteome</keyword>
<reference evidence="2" key="1">
    <citation type="submission" date="2023-06" db="EMBL/GenBank/DDBJ databases">
        <title>Genome-scale phylogeny and comparative genomics of the fungal order Sordariales.</title>
        <authorList>
            <consortium name="Lawrence Berkeley National Laboratory"/>
            <person name="Hensen N."/>
            <person name="Bonometti L."/>
            <person name="Westerberg I."/>
            <person name="Brannstrom I.O."/>
            <person name="Guillou S."/>
            <person name="Cros-Aarteil S."/>
            <person name="Calhoun S."/>
            <person name="Haridas S."/>
            <person name="Kuo A."/>
            <person name="Mondo S."/>
            <person name="Pangilinan J."/>
            <person name="Riley R."/>
            <person name="Labutti K."/>
            <person name="Andreopoulos B."/>
            <person name="Lipzen A."/>
            <person name="Chen C."/>
            <person name="Yanf M."/>
            <person name="Daum C."/>
            <person name="Ng V."/>
            <person name="Clum A."/>
            <person name="Steindorff A."/>
            <person name="Ohm R."/>
            <person name="Martin F."/>
            <person name="Silar P."/>
            <person name="Natvig D."/>
            <person name="Lalanne C."/>
            <person name="Gautier V."/>
            <person name="Ament-Velasquez S.L."/>
            <person name="Kruys A."/>
            <person name="Hutchinson M.I."/>
            <person name="Powell A.J."/>
            <person name="Barry K."/>
            <person name="Miller A.N."/>
            <person name="Grigoriev I.V."/>
            <person name="Debuchy R."/>
            <person name="Gladieux P."/>
            <person name="Thoren M.H."/>
            <person name="Johannesson H."/>
        </authorList>
    </citation>
    <scope>NUCLEOTIDE SEQUENCE</scope>
    <source>
        <strain evidence="2">PSN4</strain>
    </source>
</reference>
<accession>A0AAJ0B4F0</accession>
<feature type="region of interest" description="Disordered" evidence="1">
    <location>
        <begin position="199"/>
        <end position="267"/>
    </location>
</feature>
<dbReference type="AlphaFoldDB" id="A0AAJ0B4F0"/>
<gene>
    <name evidence="2" type="ORF">QBC47DRAFT_354197</name>
</gene>
<evidence type="ECO:0000256" key="1">
    <source>
        <dbReference type="SAM" id="MobiDB-lite"/>
    </source>
</evidence>
<dbReference type="Proteomes" id="UP001239445">
    <property type="component" value="Unassembled WGS sequence"/>
</dbReference>
<feature type="compositionally biased region" description="Gly residues" evidence="1">
    <location>
        <begin position="249"/>
        <end position="258"/>
    </location>
</feature>
<feature type="compositionally biased region" description="Low complexity" evidence="1">
    <location>
        <begin position="18"/>
        <end position="36"/>
    </location>
</feature>
<comment type="caution">
    <text evidence="2">The sequence shown here is derived from an EMBL/GenBank/DDBJ whole genome shotgun (WGS) entry which is preliminary data.</text>
</comment>
<proteinExistence type="predicted"/>
<dbReference type="EMBL" id="MU839850">
    <property type="protein sequence ID" value="KAK1749992.1"/>
    <property type="molecule type" value="Genomic_DNA"/>
</dbReference>
<name>A0AAJ0B4F0_9PEZI</name>
<feature type="compositionally biased region" description="Basic and acidic residues" evidence="1">
    <location>
        <begin position="215"/>
        <end position="226"/>
    </location>
</feature>
<evidence type="ECO:0000313" key="3">
    <source>
        <dbReference type="Proteomes" id="UP001239445"/>
    </source>
</evidence>